<dbReference type="EMBL" id="MEZY01000057">
    <property type="protein sequence ID" value="OGD61978.1"/>
    <property type="molecule type" value="Genomic_DNA"/>
</dbReference>
<accession>A0A1F5E3P7</accession>
<sequence>MFGLSTTAEEVSAVIDLSERLVVDLLALVVSRTGLAIEFVLGGVSPTGRVRMWLEKFCAGSEQWAQGFKTCASLEAGDLDCRMGVATEVAQQILMGTVPKEDETEAALNQLREMLDVCSRARERISLGIAA</sequence>
<gene>
    <name evidence="1" type="ORF">A2215_04465</name>
</gene>
<proteinExistence type="predicted"/>
<name>A0A1F5E3P7_9BACT</name>
<protein>
    <submittedName>
        <fullName evidence="1">Uncharacterized protein</fullName>
    </submittedName>
</protein>
<dbReference type="Proteomes" id="UP000178583">
    <property type="component" value="Unassembled WGS sequence"/>
</dbReference>
<organism evidence="1 2">
    <name type="scientific">Candidatus Berkelbacteria bacterium RIFOXYA2_FULL_43_10</name>
    <dbReference type="NCBI Taxonomy" id="1797472"/>
    <lineage>
        <taxon>Bacteria</taxon>
        <taxon>Candidatus Berkelbacteria</taxon>
    </lineage>
</organism>
<dbReference type="AlphaFoldDB" id="A0A1F5E3P7"/>
<comment type="caution">
    <text evidence="1">The sequence shown here is derived from an EMBL/GenBank/DDBJ whole genome shotgun (WGS) entry which is preliminary data.</text>
</comment>
<evidence type="ECO:0000313" key="2">
    <source>
        <dbReference type="Proteomes" id="UP000178583"/>
    </source>
</evidence>
<evidence type="ECO:0000313" key="1">
    <source>
        <dbReference type="EMBL" id="OGD61978.1"/>
    </source>
</evidence>
<reference evidence="1 2" key="1">
    <citation type="journal article" date="2016" name="Nat. Commun.">
        <title>Thousands of microbial genomes shed light on interconnected biogeochemical processes in an aquifer system.</title>
        <authorList>
            <person name="Anantharaman K."/>
            <person name="Brown C.T."/>
            <person name="Hug L.A."/>
            <person name="Sharon I."/>
            <person name="Castelle C.J."/>
            <person name="Probst A.J."/>
            <person name="Thomas B.C."/>
            <person name="Singh A."/>
            <person name="Wilkins M.J."/>
            <person name="Karaoz U."/>
            <person name="Brodie E.L."/>
            <person name="Williams K.H."/>
            <person name="Hubbard S.S."/>
            <person name="Banfield J.F."/>
        </authorList>
    </citation>
    <scope>NUCLEOTIDE SEQUENCE [LARGE SCALE GENOMIC DNA]</scope>
</reference>